<dbReference type="AlphaFoldDB" id="A0AAW8THY9"/>
<dbReference type="RefSeq" id="WP_311800873.1">
    <property type="nucleotide sequence ID" value="NZ_JARPYS010000011.1"/>
</dbReference>
<evidence type="ECO:0000313" key="1">
    <source>
        <dbReference type="EMBL" id="MDT2637648.1"/>
    </source>
</evidence>
<dbReference type="Proteomes" id="UP001245561">
    <property type="component" value="Unassembled WGS sequence"/>
</dbReference>
<reference evidence="1" key="1">
    <citation type="submission" date="2023-03" db="EMBL/GenBank/DDBJ databases">
        <authorList>
            <person name="Shen W."/>
            <person name="Cai J."/>
        </authorList>
    </citation>
    <scope>NUCLEOTIDE SEQUENCE</scope>
    <source>
        <strain evidence="1">P55-2</strain>
    </source>
</reference>
<comment type="caution">
    <text evidence="1">The sequence shown here is derived from an EMBL/GenBank/DDBJ whole genome shotgun (WGS) entry which is preliminary data.</text>
</comment>
<sequence length="117" mass="13348">MNGKTCALCGEPIPDALKARASEDTTGKINSEVFNSEPLSVNEILLEAAIEFLHDIDSEKIETIQFNSVKHDDRSRDVTIKITYPPELTDLEKQVDYARSQIERDKERKMLCQKHSR</sequence>
<gene>
    <name evidence="1" type="ORF">P7D36_09105</name>
</gene>
<accession>A0AAW8THY9</accession>
<organism evidence="1 2">
    <name type="scientific">Enterococcus dongliensis</name>
    <dbReference type="NCBI Taxonomy" id="2559925"/>
    <lineage>
        <taxon>Bacteria</taxon>
        <taxon>Bacillati</taxon>
        <taxon>Bacillota</taxon>
        <taxon>Bacilli</taxon>
        <taxon>Lactobacillales</taxon>
        <taxon>Enterococcaceae</taxon>
        <taxon>Enterococcus</taxon>
    </lineage>
</organism>
<proteinExistence type="predicted"/>
<dbReference type="EMBL" id="JARPYT010000012">
    <property type="protein sequence ID" value="MDT2637648.1"/>
    <property type="molecule type" value="Genomic_DNA"/>
</dbReference>
<evidence type="ECO:0000313" key="2">
    <source>
        <dbReference type="Proteomes" id="UP001245561"/>
    </source>
</evidence>
<name>A0AAW8THY9_9ENTE</name>
<protein>
    <submittedName>
        <fullName evidence="1">Uncharacterized protein</fullName>
    </submittedName>
</protein>